<evidence type="ECO:0000313" key="4">
    <source>
        <dbReference type="Proteomes" id="UP000269001"/>
    </source>
</evidence>
<name>A0A3A8EYX2_9GAMM</name>
<evidence type="ECO:0000259" key="2">
    <source>
        <dbReference type="SMART" id="SM00822"/>
    </source>
</evidence>
<dbReference type="PRINTS" id="PR00081">
    <property type="entry name" value="GDHRDH"/>
</dbReference>
<reference evidence="3 4" key="1">
    <citation type="submission" date="2018-09" db="EMBL/GenBank/DDBJ databases">
        <title>The draft genome of Acinetobacter spp. strains.</title>
        <authorList>
            <person name="Qin J."/>
            <person name="Feng Y."/>
            <person name="Zong Z."/>
        </authorList>
    </citation>
    <scope>NUCLEOTIDE SEQUENCE [LARGE SCALE GENOMIC DNA]</scope>
    <source>
        <strain evidence="3 4">WCHAc060096</strain>
    </source>
</reference>
<dbReference type="EMBL" id="RAXU01000009">
    <property type="protein sequence ID" value="RKG33653.1"/>
    <property type="molecule type" value="Genomic_DNA"/>
</dbReference>
<organism evidence="3 4">
    <name type="scientific">Acinetobacter guerrae</name>
    <dbReference type="NCBI Taxonomy" id="1843371"/>
    <lineage>
        <taxon>Bacteria</taxon>
        <taxon>Pseudomonadati</taxon>
        <taxon>Pseudomonadota</taxon>
        <taxon>Gammaproteobacteria</taxon>
        <taxon>Moraxellales</taxon>
        <taxon>Moraxellaceae</taxon>
        <taxon>Acinetobacter</taxon>
    </lineage>
</organism>
<dbReference type="Proteomes" id="UP000269001">
    <property type="component" value="Unassembled WGS sequence"/>
</dbReference>
<dbReference type="PANTHER" id="PTHR42879">
    <property type="entry name" value="3-OXOACYL-(ACYL-CARRIER-PROTEIN) REDUCTASE"/>
    <property type="match status" value="1"/>
</dbReference>
<dbReference type="InterPro" id="IPR036291">
    <property type="entry name" value="NAD(P)-bd_dom_sf"/>
</dbReference>
<gene>
    <name evidence="3" type="ORF">D7V21_08995</name>
</gene>
<dbReference type="Gene3D" id="3.40.50.720">
    <property type="entry name" value="NAD(P)-binding Rossmann-like Domain"/>
    <property type="match status" value="1"/>
</dbReference>
<dbReference type="PANTHER" id="PTHR42879:SF2">
    <property type="entry name" value="3-OXOACYL-[ACYL-CARRIER-PROTEIN] REDUCTASE FABG"/>
    <property type="match status" value="1"/>
</dbReference>
<evidence type="ECO:0000313" key="3">
    <source>
        <dbReference type="EMBL" id="RKG33653.1"/>
    </source>
</evidence>
<evidence type="ECO:0000256" key="1">
    <source>
        <dbReference type="ARBA" id="ARBA00006484"/>
    </source>
</evidence>
<dbReference type="SMART" id="SM00822">
    <property type="entry name" value="PKS_KR"/>
    <property type="match status" value="1"/>
</dbReference>
<protein>
    <submittedName>
        <fullName evidence="3">SDR family oxidoreductase</fullName>
    </submittedName>
</protein>
<dbReference type="SUPFAM" id="SSF51735">
    <property type="entry name" value="NAD(P)-binding Rossmann-fold domains"/>
    <property type="match status" value="1"/>
</dbReference>
<comment type="caution">
    <text evidence="3">The sequence shown here is derived from an EMBL/GenBank/DDBJ whole genome shotgun (WGS) entry which is preliminary data.</text>
</comment>
<dbReference type="InterPro" id="IPR020904">
    <property type="entry name" value="Sc_DH/Rdtase_CS"/>
</dbReference>
<dbReference type="GO" id="GO:0032787">
    <property type="term" value="P:monocarboxylic acid metabolic process"/>
    <property type="evidence" value="ECO:0007669"/>
    <property type="project" value="UniProtKB-ARBA"/>
</dbReference>
<dbReference type="InterPro" id="IPR050259">
    <property type="entry name" value="SDR"/>
</dbReference>
<dbReference type="InterPro" id="IPR057326">
    <property type="entry name" value="KR_dom"/>
</dbReference>
<accession>A0A3A8EYX2</accession>
<dbReference type="InterPro" id="IPR002347">
    <property type="entry name" value="SDR_fam"/>
</dbReference>
<sequence length="235" mass="24887">MHPDIQRILITGGGSGIGAAIAAQCRANGQQVIVLDQKNADYEVDLSNVEQTQKALADVLSQGAITGLVNNVGMVKPASIERQTLDEFDQVMALNTRCALQCIQAVIPQMKQQQFGRIVNISSRAALGKSMRAAYASSKAALIGLTRVAALELGAYGITVNAIGPGPIETELFKQANPKDAPQTQQILKSVPVKRFGQPEDIAHACDFFLSEKSGFITGQILYVCGGMTVGGDSI</sequence>
<dbReference type="PRINTS" id="PR00080">
    <property type="entry name" value="SDRFAMILY"/>
</dbReference>
<dbReference type="PROSITE" id="PS00061">
    <property type="entry name" value="ADH_SHORT"/>
    <property type="match status" value="1"/>
</dbReference>
<proteinExistence type="inferred from homology"/>
<dbReference type="FunFam" id="3.40.50.720:FF:000084">
    <property type="entry name" value="Short-chain dehydrogenase reductase"/>
    <property type="match status" value="1"/>
</dbReference>
<keyword evidence="4" id="KW-1185">Reference proteome</keyword>
<feature type="domain" description="Ketoreductase" evidence="2">
    <location>
        <begin position="6"/>
        <end position="166"/>
    </location>
</feature>
<dbReference type="AlphaFoldDB" id="A0A3A8EYX2"/>
<dbReference type="Pfam" id="PF13561">
    <property type="entry name" value="adh_short_C2"/>
    <property type="match status" value="1"/>
</dbReference>
<dbReference type="RefSeq" id="WP_120370166.1">
    <property type="nucleotide sequence ID" value="NZ_RAXU01000009.1"/>
</dbReference>
<comment type="similarity">
    <text evidence="1">Belongs to the short-chain dehydrogenases/reductases (SDR) family.</text>
</comment>